<evidence type="ECO:0000313" key="5">
    <source>
        <dbReference type="EMBL" id="BAH31690.1"/>
    </source>
</evidence>
<dbReference type="SUPFAM" id="SSF55781">
    <property type="entry name" value="GAF domain-like"/>
    <property type="match status" value="1"/>
</dbReference>
<dbReference type="HOGENOM" id="CLU_074354_0_1_11"/>
<dbReference type="eggNOG" id="COG2203">
    <property type="taxonomic scope" value="Bacteria"/>
</dbReference>
<dbReference type="InterPro" id="IPR012074">
    <property type="entry name" value="GAF_ANTAR"/>
</dbReference>
<dbReference type="Gene3D" id="1.10.10.10">
    <property type="entry name" value="Winged helix-like DNA-binding domain superfamily/Winged helix DNA-binding domain"/>
    <property type="match status" value="1"/>
</dbReference>
<dbReference type="InterPro" id="IPR005561">
    <property type="entry name" value="ANTAR"/>
</dbReference>
<dbReference type="SMART" id="SM01012">
    <property type="entry name" value="ANTAR"/>
    <property type="match status" value="1"/>
</dbReference>
<name>C0ZRE0_RHOE4</name>
<sequence length="269" mass="29223">MVETMTAPRIAREHRGPTGGRNSASQDSLDAASDALQSLYAHLDPHAQAEQFLEQVCKHAVDLIADADMAGITIGGSDSTFRTVAATHQLVRTVDSIQFRLDYGPSVTSSRTGTVVRAHASEAHSRWPQFASAAKAVGAVSFLSMPLPGRDRPLGTLNLYSHDLRGFTGADVALLQLFAVTSSYALHSSQRLDIARKHAMDLERALESRGVIEQAKGIIMGTHRVDADRAFRILIQDSQRSNVKLRVIAQQYIDGAIDPRQATNKPETN</sequence>
<dbReference type="Proteomes" id="UP000002204">
    <property type="component" value="Chromosome"/>
</dbReference>
<accession>C0ZRE0</accession>
<reference evidence="6" key="1">
    <citation type="submission" date="2005-03" db="EMBL/GenBank/DDBJ databases">
        <title>Comparison of the complete genome sequences of Rhodococcus erythropolis PR4 and Rhodococcus opacus B4.</title>
        <authorList>
            <person name="Takarada H."/>
            <person name="Sekine M."/>
            <person name="Hosoyama A."/>
            <person name="Yamada R."/>
            <person name="Fujisawa T."/>
            <person name="Omata S."/>
            <person name="Shimizu A."/>
            <person name="Tsukatani N."/>
            <person name="Tanikawa S."/>
            <person name="Fujita N."/>
            <person name="Harayama S."/>
        </authorList>
    </citation>
    <scope>NUCLEOTIDE SEQUENCE [LARGE SCALE GENOMIC DNA]</scope>
    <source>
        <strain evidence="6">PR4 / NBRC 100887</strain>
    </source>
</reference>
<dbReference type="Pfam" id="PF13185">
    <property type="entry name" value="GAF_2"/>
    <property type="match status" value="1"/>
</dbReference>
<dbReference type="Gene3D" id="3.30.450.40">
    <property type="match status" value="1"/>
</dbReference>
<protein>
    <recommendedName>
        <fullName evidence="4">ANTAR domain-containing protein</fullName>
    </recommendedName>
</protein>
<dbReference type="KEGG" id="rer:RER_09820"/>
<keyword evidence="2" id="KW-0804">Transcription</keyword>
<keyword evidence="1" id="KW-0805">Transcription regulation</keyword>
<organism evidence="5 6">
    <name type="scientific">Rhodococcus erythropolis (strain PR4 / NBRC 100887)</name>
    <dbReference type="NCBI Taxonomy" id="234621"/>
    <lineage>
        <taxon>Bacteria</taxon>
        <taxon>Bacillati</taxon>
        <taxon>Actinomycetota</taxon>
        <taxon>Actinomycetes</taxon>
        <taxon>Mycobacteriales</taxon>
        <taxon>Nocardiaceae</taxon>
        <taxon>Rhodococcus</taxon>
        <taxon>Rhodococcus erythropolis group</taxon>
    </lineage>
</organism>
<gene>
    <name evidence="5" type="ordered locus">RER_09820</name>
</gene>
<proteinExistence type="predicted"/>
<dbReference type="AlphaFoldDB" id="C0ZRE0"/>
<evidence type="ECO:0000313" key="6">
    <source>
        <dbReference type="Proteomes" id="UP000002204"/>
    </source>
</evidence>
<evidence type="ECO:0000256" key="2">
    <source>
        <dbReference type="ARBA" id="ARBA00023163"/>
    </source>
</evidence>
<feature type="region of interest" description="Disordered" evidence="3">
    <location>
        <begin position="1"/>
        <end position="28"/>
    </location>
</feature>
<dbReference type="InterPro" id="IPR003018">
    <property type="entry name" value="GAF"/>
</dbReference>
<evidence type="ECO:0000256" key="3">
    <source>
        <dbReference type="SAM" id="MobiDB-lite"/>
    </source>
</evidence>
<reference evidence="5 6" key="2">
    <citation type="journal article" date="2006" name="Environ. Microbiol.">
        <title>Sequence analysis of three plasmids harboured in Rhodococcus erythropolis strain PR4.</title>
        <authorList>
            <person name="Sekine M."/>
            <person name="Tanikawa S."/>
            <person name="Omata S."/>
            <person name="Saito M."/>
            <person name="Fujisawa T."/>
            <person name="Tsukatani N."/>
            <person name="Tajima T."/>
            <person name="Sekigawa T."/>
            <person name="Kosugi H."/>
            <person name="Matsuo Y."/>
            <person name="Nishiko R."/>
            <person name="Imamura K."/>
            <person name="Ito M."/>
            <person name="Narita H."/>
            <person name="Tago S."/>
            <person name="Fujita N."/>
            <person name="Harayama S."/>
        </authorList>
    </citation>
    <scope>NUCLEOTIDE SEQUENCE [LARGE SCALE GENOMIC DNA]</scope>
    <source>
        <strain evidence="6">PR4 / NBRC 100887</strain>
    </source>
</reference>
<dbReference type="GO" id="GO:0003723">
    <property type="term" value="F:RNA binding"/>
    <property type="evidence" value="ECO:0007669"/>
    <property type="project" value="InterPro"/>
</dbReference>
<evidence type="ECO:0000256" key="1">
    <source>
        <dbReference type="ARBA" id="ARBA00023015"/>
    </source>
</evidence>
<dbReference type="SMART" id="SM00065">
    <property type="entry name" value="GAF"/>
    <property type="match status" value="1"/>
</dbReference>
<dbReference type="PIRSF" id="PIRSF036625">
    <property type="entry name" value="GAF_ANTAR"/>
    <property type="match status" value="1"/>
</dbReference>
<dbReference type="InterPro" id="IPR029016">
    <property type="entry name" value="GAF-like_dom_sf"/>
</dbReference>
<dbReference type="PROSITE" id="PS50921">
    <property type="entry name" value="ANTAR"/>
    <property type="match status" value="1"/>
</dbReference>
<dbReference type="EMBL" id="AP008957">
    <property type="protein sequence ID" value="BAH31690.1"/>
    <property type="molecule type" value="Genomic_DNA"/>
</dbReference>
<evidence type="ECO:0000259" key="4">
    <source>
        <dbReference type="PROSITE" id="PS50921"/>
    </source>
</evidence>
<feature type="domain" description="ANTAR" evidence="4">
    <location>
        <begin position="192"/>
        <end position="253"/>
    </location>
</feature>
<dbReference type="InterPro" id="IPR036388">
    <property type="entry name" value="WH-like_DNA-bd_sf"/>
</dbReference>
<dbReference type="Pfam" id="PF03861">
    <property type="entry name" value="ANTAR"/>
    <property type="match status" value="1"/>
</dbReference>